<feature type="domain" description="Methyltransferase" evidence="2">
    <location>
        <begin position="76"/>
        <end position="132"/>
    </location>
</feature>
<dbReference type="EMBL" id="AP014569">
    <property type="protein sequence ID" value="BAO82726.1"/>
    <property type="molecule type" value="Genomic_DNA"/>
</dbReference>
<evidence type="ECO:0000259" key="2">
    <source>
        <dbReference type="Pfam" id="PF13649"/>
    </source>
</evidence>
<feature type="region of interest" description="Disordered" evidence="1">
    <location>
        <begin position="1"/>
        <end position="27"/>
    </location>
</feature>
<dbReference type="STRING" id="1458426.SMCB_0498"/>
<evidence type="ECO:0000313" key="4">
    <source>
        <dbReference type="Proteomes" id="UP000066014"/>
    </source>
</evidence>
<sequence>MQPIRARATSADHTAASGPSTALPHSSHASTAAGRAWVFFKRWLANPLQMGSIVPSSDALGSLVAAAVHRGPDGMVLELGAGTGALTAAMIRGGVGPERLIVVEIVPEMAEVLRRTYPGVTVICGDAWSLPQLLGLQALGRIGSVVCGIPMVLLPLERQQGLIDAIEAVAPGRGFLHYSYCVTSPLSAHKLGLQGKREAWTPANFPPASVWRYTPQAAR</sequence>
<gene>
    <name evidence="3" type="ORF">SMCB_0498</name>
</gene>
<dbReference type="InterPro" id="IPR041698">
    <property type="entry name" value="Methyltransf_25"/>
</dbReference>
<evidence type="ECO:0000256" key="1">
    <source>
        <dbReference type="SAM" id="MobiDB-lite"/>
    </source>
</evidence>
<dbReference type="Pfam" id="PF13649">
    <property type="entry name" value="Methyltransf_25"/>
    <property type="match status" value="1"/>
</dbReference>
<keyword evidence="3" id="KW-0489">Methyltransferase</keyword>
<dbReference type="AlphaFoldDB" id="A0A060NK05"/>
<reference evidence="3 4" key="1">
    <citation type="journal article" date="2014" name="Nat. Commun.">
        <title>Physiological and genomic features of highly alkaliphilic hydrogen-utilizing Betaproteobacteria from a continental serpentinizing site.</title>
        <authorList>
            <person name="Suzuki S."/>
            <person name="Kuenen J.G."/>
            <person name="Schipper K."/>
            <person name="van der Velde S."/>
            <person name="Ishii S."/>
            <person name="Wu A."/>
            <person name="Sorokin D.Y."/>
            <person name="Tenney A."/>
            <person name="Meng X.Y."/>
            <person name="Morrill P.L."/>
            <person name="Kamagata Y."/>
            <person name="Muyzer G."/>
            <person name="Nealson K.H."/>
        </authorList>
    </citation>
    <scope>NUCLEOTIDE SEQUENCE [LARGE SCALE GENOMIC DNA]</scope>
    <source>
        <strain evidence="3 4">B1</strain>
    </source>
</reference>
<dbReference type="RefSeq" id="WP_144400238.1">
    <property type="nucleotide sequence ID" value="NZ_AP014569.1"/>
</dbReference>
<name>A0A060NK05_9BURK</name>
<accession>A0A060NK05</accession>
<dbReference type="CDD" id="cd02440">
    <property type="entry name" value="AdoMet_MTases"/>
    <property type="match status" value="1"/>
</dbReference>
<dbReference type="GO" id="GO:0032259">
    <property type="term" value="P:methylation"/>
    <property type="evidence" value="ECO:0007669"/>
    <property type="project" value="UniProtKB-KW"/>
</dbReference>
<evidence type="ECO:0000313" key="3">
    <source>
        <dbReference type="EMBL" id="BAO82726.1"/>
    </source>
</evidence>
<organism evidence="3 4">
    <name type="scientific">Serpentinimonas maccroryi</name>
    <dbReference type="NCBI Taxonomy" id="1458426"/>
    <lineage>
        <taxon>Bacteria</taxon>
        <taxon>Pseudomonadati</taxon>
        <taxon>Pseudomonadota</taxon>
        <taxon>Betaproteobacteria</taxon>
        <taxon>Burkholderiales</taxon>
        <taxon>Comamonadaceae</taxon>
        <taxon>Serpentinimonas</taxon>
    </lineage>
</organism>
<dbReference type="InterPro" id="IPR029063">
    <property type="entry name" value="SAM-dependent_MTases_sf"/>
</dbReference>
<proteinExistence type="predicted"/>
<keyword evidence="3" id="KW-0808">Transferase</keyword>
<protein>
    <submittedName>
        <fullName evidence="3">Phospholipid N-methyltransferase</fullName>
    </submittedName>
</protein>
<dbReference type="GO" id="GO:0008168">
    <property type="term" value="F:methyltransferase activity"/>
    <property type="evidence" value="ECO:0007669"/>
    <property type="project" value="UniProtKB-KW"/>
</dbReference>
<feature type="compositionally biased region" description="Polar residues" evidence="1">
    <location>
        <begin position="17"/>
        <end position="27"/>
    </location>
</feature>
<dbReference type="OrthoDB" id="9805585at2"/>
<dbReference type="SUPFAM" id="SSF53335">
    <property type="entry name" value="S-adenosyl-L-methionine-dependent methyltransferases"/>
    <property type="match status" value="1"/>
</dbReference>
<dbReference type="Proteomes" id="UP000066014">
    <property type="component" value="Chromosome"/>
</dbReference>
<dbReference type="HOGENOM" id="CLU_085338_0_0_4"/>
<dbReference type="KEGG" id="cbab:SMCB_0498"/>
<dbReference type="Gene3D" id="3.40.50.150">
    <property type="entry name" value="Vaccinia Virus protein VP39"/>
    <property type="match status" value="1"/>
</dbReference>
<keyword evidence="4" id="KW-1185">Reference proteome</keyword>